<dbReference type="STRING" id="1149755.A0A2J6QWL3"/>
<keyword evidence="3" id="KW-1185">Reference proteome</keyword>
<dbReference type="OrthoDB" id="10039566at2759"/>
<sequence length="337" mass="36522">MAHGSDKTIRAEQIEQVEVTSWPGFGQKAKRHFTRWWWLHVLVFCVCFLITTLCLIYIGMPKIAQSGVDGSTMEFTDLQFLDPAPGFLTITQNAVLHSSSIFTPTLDPFKASLYLVTNDIFEPIPVTSLAIPRAHVLHPTSNISIVGQRVAIADLGQLTDFATQVLTLENVTTALTGKTKLHEGYLPVVDVHYNSSTTYQTLNGLKGFNITEVKLNLTAPDGEPNLHGSIYFPNPSVLTVALGNVTLSLATKVSGVVGNATLLNLTITPGNNTFPMAATLDQAKALASTDANGFMDVSITGTSVIYNGQHITYYEKALASNVLSLKLNVRQILADSE</sequence>
<protein>
    <submittedName>
        <fullName evidence="2">Uncharacterized protein</fullName>
    </submittedName>
</protein>
<gene>
    <name evidence="2" type="ORF">L207DRAFT_443684</name>
</gene>
<dbReference type="EMBL" id="KZ613966">
    <property type="protein sequence ID" value="PMD30641.1"/>
    <property type="molecule type" value="Genomic_DNA"/>
</dbReference>
<feature type="transmembrane region" description="Helical" evidence="1">
    <location>
        <begin position="37"/>
        <end position="60"/>
    </location>
</feature>
<evidence type="ECO:0000313" key="3">
    <source>
        <dbReference type="Proteomes" id="UP000235786"/>
    </source>
</evidence>
<evidence type="ECO:0000256" key="1">
    <source>
        <dbReference type="SAM" id="Phobius"/>
    </source>
</evidence>
<organism evidence="2 3">
    <name type="scientific">Hyaloscypha variabilis (strain UAMH 11265 / GT02V1 / F)</name>
    <name type="common">Meliniomyces variabilis</name>
    <dbReference type="NCBI Taxonomy" id="1149755"/>
    <lineage>
        <taxon>Eukaryota</taxon>
        <taxon>Fungi</taxon>
        <taxon>Dikarya</taxon>
        <taxon>Ascomycota</taxon>
        <taxon>Pezizomycotina</taxon>
        <taxon>Leotiomycetes</taxon>
        <taxon>Helotiales</taxon>
        <taxon>Hyaloscyphaceae</taxon>
        <taxon>Hyaloscypha</taxon>
        <taxon>Hyaloscypha variabilis</taxon>
    </lineage>
</organism>
<accession>A0A2J6QWL3</accession>
<dbReference type="GO" id="GO:0000329">
    <property type="term" value="C:fungal-type vacuole membrane"/>
    <property type="evidence" value="ECO:0007669"/>
    <property type="project" value="InterPro"/>
</dbReference>
<dbReference type="PANTHER" id="PTHR35895:SF1">
    <property type="entry name" value="LIPID-BINDING SERUM GLYCOPROTEIN C-TERMINAL DOMAIN-CONTAINING PROTEIN"/>
    <property type="match status" value="1"/>
</dbReference>
<proteinExistence type="predicted"/>
<dbReference type="Proteomes" id="UP000235786">
    <property type="component" value="Unassembled WGS sequence"/>
</dbReference>
<keyword evidence="1" id="KW-0812">Transmembrane</keyword>
<keyword evidence="1" id="KW-0472">Membrane</keyword>
<dbReference type="AlphaFoldDB" id="A0A2J6QWL3"/>
<keyword evidence="1" id="KW-1133">Transmembrane helix</keyword>
<name>A0A2J6QWL3_HYAVF</name>
<dbReference type="Pfam" id="PF12505">
    <property type="entry name" value="DUF3712"/>
    <property type="match status" value="1"/>
</dbReference>
<evidence type="ECO:0000313" key="2">
    <source>
        <dbReference type="EMBL" id="PMD30641.1"/>
    </source>
</evidence>
<reference evidence="2 3" key="1">
    <citation type="submission" date="2016-04" db="EMBL/GenBank/DDBJ databases">
        <title>A degradative enzymes factory behind the ericoid mycorrhizal symbiosis.</title>
        <authorList>
            <consortium name="DOE Joint Genome Institute"/>
            <person name="Martino E."/>
            <person name="Morin E."/>
            <person name="Grelet G."/>
            <person name="Kuo A."/>
            <person name="Kohler A."/>
            <person name="Daghino S."/>
            <person name="Barry K."/>
            <person name="Choi C."/>
            <person name="Cichocki N."/>
            <person name="Clum A."/>
            <person name="Copeland A."/>
            <person name="Hainaut M."/>
            <person name="Haridas S."/>
            <person name="Labutti K."/>
            <person name="Lindquist E."/>
            <person name="Lipzen A."/>
            <person name="Khouja H.-R."/>
            <person name="Murat C."/>
            <person name="Ohm R."/>
            <person name="Olson A."/>
            <person name="Spatafora J."/>
            <person name="Veneault-Fourrey C."/>
            <person name="Henrissat B."/>
            <person name="Grigoriev I."/>
            <person name="Martin F."/>
            <person name="Perotto S."/>
        </authorList>
    </citation>
    <scope>NUCLEOTIDE SEQUENCE [LARGE SCALE GENOMIC DNA]</scope>
    <source>
        <strain evidence="2 3">F</strain>
    </source>
</reference>
<dbReference type="InterPro" id="IPR046368">
    <property type="entry name" value="Tag1"/>
</dbReference>
<dbReference type="PANTHER" id="PTHR35895">
    <property type="entry name" value="CHROMOSOME 16, WHOLE GENOME SHOTGUN SEQUENCE"/>
    <property type="match status" value="1"/>
</dbReference>
<dbReference type="InterPro" id="IPR022185">
    <property type="entry name" value="DUF3712"/>
</dbReference>